<comment type="caution">
    <text evidence="7">The sequence shown here is derived from an EMBL/GenBank/DDBJ whole genome shotgun (WGS) entry which is preliminary data.</text>
</comment>
<dbReference type="GO" id="GO:0016020">
    <property type="term" value="C:membrane"/>
    <property type="evidence" value="ECO:0007669"/>
    <property type="project" value="UniProtKB-SubCell"/>
</dbReference>
<dbReference type="Proteomes" id="UP001152320">
    <property type="component" value="Chromosome 21"/>
</dbReference>
<dbReference type="SUPFAM" id="SSF103481">
    <property type="entry name" value="Multidrug resistance efflux transporter EmrE"/>
    <property type="match status" value="1"/>
</dbReference>
<keyword evidence="2 5" id="KW-0812">Transmembrane</keyword>
<proteinExistence type="predicted"/>
<dbReference type="PANTHER" id="PTHR22911">
    <property type="entry name" value="ACYL-MALONYL CONDENSING ENZYME-RELATED"/>
    <property type="match status" value="1"/>
</dbReference>
<evidence type="ECO:0000256" key="5">
    <source>
        <dbReference type="SAM" id="Phobius"/>
    </source>
</evidence>
<evidence type="ECO:0000313" key="7">
    <source>
        <dbReference type="EMBL" id="KAJ8022074.1"/>
    </source>
</evidence>
<evidence type="ECO:0000256" key="4">
    <source>
        <dbReference type="ARBA" id="ARBA00023136"/>
    </source>
</evidence>
<evidence type="ECO:0000256" key="3">
    <source>
        <dbReference type="ARBA" id="ARBA00022989"/>
    </source>
</evidence>
<comment type="subcellular location">
    <subcellularLocation>
        <location evidence="1">Membrane</location>
        <topology evidence="1">Multi-pass membrane protein</topology>
    </subcellularLocation>
</comment>
<dbReference type="AlphaFoldDB" id="A0A9Q0YHA2"/>
<dbReference type="InterPro" id="IPR000620">
    <property type="entry name" value="EamA_dom"/>
</dbReference>
<evidence type="ECO:0000256" key="1">
    <source>
        <dbReference type="ARBA" id="ARBA00004141"/>
    </source>
</evidence>
<organism evidence="7 8">
    <name type="scientific">Holothuria leucospilota</name>
    <name type="common">Black long sea cucumber</name>
    <name type="synonym">Mertensiothuria leucospilota</name>
    <dbReference type="NCBI Taxonomy" id="206669"/>
    <lineage>
        <taxon>Eukaryota</taxon>
        <taxon>Metazoa</taxon>
        <taxon>Echinodermata</taxon>
        <taxon>Eleutherozoa</taxon>
        <taxon>Echinozoa</taxon>
        <taxon>Holothuroidea</taxon>
        <taxon>Aspidochirotacea</taxon>
        <taxon>Aspidochirotida</taxon>
        <taxon>Holothuriidae</taxon>
        <taxon>Holothuria</taxon>
    </lineage>
</organism>
<dbReference type="Pfam" id="PF00892">
    <property type="entry name" value="EamA"/>
    <property type="match status" value="1"/>
</dbReference>
<name>A0A9Q0YHA2_HOLLE</name>
<feature type="transmembrane region" description="Helical" evidence="5">
    <location>
        <begin position="172"/>
        <end position="192"/>
    </location>
</feature>
<dbReference type="EMBL" id="JAIZAY010000021">
    <property type="protein sequence ID" value="KAJ8022074.1"/>
    <property type="molecule type" value="Genomic_DNA"/>
</dbReference>
<keyword evidence="8" id="KW-1185">Reference proteome</keyword>
<accession>A0A9Q0YHA2</accession>
<dbReference type="OrthoDB" id="306876at2759"/>
<feature type="transmembrane region" description="Helical" evidence="5">
    <location>
        <begin position="136"/>
        <end position="160"/>
    </location>
</feature>
<protein>
    <recommendedName>
        <fullName evidence="6">EamA domain-containing protein</fullName>
    </recommendedName>
</protein>
<keyword evidence="4 5" id="KW-0472">Membrane</keyword>
<dbReference type="InterPro" id="IPR037185">
    <property type="entry name" value="EmrE-like"/>
</dbReference>
<feature type="transmembrane region" description="Helical" evidence="5">
    <location>
        <begin position="230"/>
        <end position="250"/>
    </location>
</feature>
<feature type="transmembrane region" description="Helical" evidence="5">
    <location>
        <begin position="26"/>
        <end position="42"/>
    </location>
</feature>
<feature type="transmembrane region" description="Helical" evidence="5">
    <location>
        <begin position="54"/>
        <end position="76"/>
    </location>
</feature>
<sequence>MSGILTAVQIVVLGEVSVVFNPMEAVFLRGCFLLIFVFGISWKDGERYDWRDLLANILFGIFETCGVSLVVIAVGLISVSDVSAITFNKPIPVTILAWIFLGETFDWIDGTLSVINAVGLVLIAKTTVDSAEDQDLLSSLLGVICSLCGLLALSLLYIAARVLAHRQNEDPCLLMFLVGCVDTTISSLFLSMTSSWLQPKVLDELFMCILLGGVSLATIYTCTRALKTENAMFVSTAITLSIPTTYFYEIAFKGRIVNGATVVGVCLTMISTFFLYLKTAVFSD</sequence>
<gene>
    <name evidence="7" type="ORF">HOLleu_39464</name>
</gene>
<feature type="transmembrane region" description="Helical" evidence="5">
    <location>
        <begin position="256"/>
        <end position="277"/>
    </location>
</feature>
<dbReference type="PANTHER" id="PTHR22911:SF6">
    <property type="entry name" value="SOLUTE CARRIER FAMILY 35 MEMBER G1"/>
    <property type="match status" value="1"/>
</dbReference>
<reference evidence="7" key="1">
    <citation type="submission" date="2021-10" db="EMBL/GenBank/DDBJ databases">
        <title>Tropical sea cucumber genome reveals ecological adaptation and Cuvierian tubules defense mechanism.</title>
        <authorList>
            <person name="Chen T."/>
        </authorList>
    </citation>
    <scope>NUCLEOTIDE SEQUENCE</scope>
    <source>
        <strain evidence="7">Nanhai2018</strain>
        <tissue evidence="7">Muscle</tissue>
    </source>
</reference>
<evidence type="ECO:0000313" key="8">
    <source>
        <dbReference type="Proteomes" id="UP001152320"/>
    </source>
</evidence>
<feature type="domain" description="EamA" evidence="6">
    <location>
        <begin position="3"/>
        <end position="123"/>
    </location>
</feature>
<keyword evidence="3 5" id="KW-1133">Transmembrane helix</keyword>
<evidence type="ECO:0000259" key="6">
    <source>
        <dbReference type="Pfam" id="PF00892"/>
    </source>
</evidence>
<evidence type="ECO:0000256" key="2">
    <source>
        <dbReference type="ARBA" id="ARBA00022692"/>
    </source>
</evidence>
<feature type="transmembrane region" description="Helical" evidence="5">
    <location>
        <begin position="204"/>
        <end position="223"/>
    </location>
</feature>